<dbReference type="GO" id="GO:0006352">
    <property type="term" value="P:DNA-templated transcription initiation"/>
    <property type="evidence" value="ECO:0007669"/>
    <property type="project" value="InterPro"/>
</dbReference>
<dbReference type="SUPFAM" id="SSF88946">
    <property type="entry name" value="Sigma2 domain of RNA polymerase sigma factors"/>
    <property type="match status" value="1"/>
</dbReference>
<dbReference type="InterPro" id="IPR036388">
    <property type="entry name" value="WH-like_DNA-bd_sf"/>
</dbReference>
<reference evidence="7 8" key="1">
    <citation type="submission" date="2015-10" db="EMBL/GenBank/DDBJ databases">
        <title>Butyribacter intestini gen. nov., sp. nov., a butyric acid-producing bacterium of the family Lachnospiraceae isolated from the human faeces.</title>
        <authorList>
            <person name="Zou Y."/>
            <person name="Xue W."/>
            <person name="Luo G."/>
            <person name="Lv M."/>
        </authorList>
    </citation>
    <scope>NUCLEOTIDE SEQUENCE [LARGE SCALE GENOMIC DNA]</scope>
    <source>
        <strain evidence="7 8">TF01-11</strain>
    </source>
</reference>
<comment type="similarity">
    <text evidence="1">Belongs to the sigma-70 factor family. ECF subfamily.</text>
</comment>
<dbReference type="InterPro" id="IPR013324">
    <property type="entry name" value="RNA_pol_sigma_r3/r4-like"/>
</dbReference>
<protein>
    <recommendedName>
        <fullName evidence="6">RNA polymerase sigma-70 ECF-like HTH domain-containing protein</fullName>
    </recommendedName>
</protein>
<dbReference type="SUPFAM" id="SSF88659">
    <property type="entry name" value="Sigma3 and sigma4 domains of RNA polymerase sigma factors"/>
    <property type="match status" value="1"/>
</dbReference>
<dbReference type="EMBL" id="LLKB01000001">
    <property type="protein sequence ID" value="KQC85648.1"/>
    <property type="molecule type" value="Genomic_DNA"/>
</dbReference>
<evidence type="ECO:0000259" key="6">
    <source>
        <dbReference type="Pfam" id="PF07638"/>
    </source>
</evidence>
<evidence type="ECO:0000313" key="8">
    <source>
        <dbReference type="Proteomes" id="UP000050833"/>
    </source>
</evidence>
<keyword evidence="8" id="KW-1185">Reference proteome</keyword>
<evidence type="ECO:0000256" key="2">
    <source>
        <dbReference type="ARBA" id="ARBA00023015"/>
    </source>
</evidence>
<evidence type="ECO:0000256" key="4">
    <source>
        <dbReference type="ARBA" id="ARBA00023125"/>
    </source>
</evidence>
<comment type="caution">
    <text evidence="7">The sequence shown here is derived from an EMBL/GenBank/DDBJ whole genome shotgun (WGS) entry which is preliminary data.</text>
</comment>
<feature type="domain" description="RNA polymerase sigma-70 ECF-like HTH" evidence="6">
    <location>
        <begin position="57"/>
        <end position="176"/>
    </location>
</feature>
<evidence type="ECO:0000256" key="3">
    <source>
        <dbReference type="ARBA" id="ARBA00023082"/>
    </source>
</evidence>
<proteinExistence type="inferred from homology"/>
<organism evidence="7 8">
    <name type="scientific">Butyribacter intestini</name>
    <dbReference type="NCBI Taxonomy" id="1703332"/>
    <lineage>
        <taxon>Bacteria</taxon>
        <taxon>Bacillati</taxon>
        <taxon>Bacillota</taxon>
        <taxon>Clostridia</taxon>
        <taxon>Lachnospirales</taxon>
        <taxon>Lachnospiraceae</taxon>
        <taxon>Butyribacter</taxon>
    </lineage>
</organism>
<dbReference type="NCBIfam" id="TIGR02937">
    <property type="entry name" value="sigma70-ECF"/>
    <property type="match status" value="1"/>
</dbReference>
<dbReference type="Gene3D" id="1.10.10.10">
    <property type="entry name" value="Winged helix-like DNA-binding domain superfamily/Winged helix DNA-binding domain"/>
    <property type="match status" value="1"/>
</dbReference>
<accession>A0AAW3JSJ3</accession>
<keyword evidence="4" id="KW-0238">DNA-binding</keyword>
<name>A0AAW3JSJ3_9FIRM</name>
<dbReference type="GO" id="GO:0003677">
    <property type="term" value="F:DNA binding"/>
    <property type="evidence" value="ECO:0007669"/>
    <property type="project" value="UniProtKB-KW"/>
</dbReference>
<dbReference type="Gene3D" id="1.10.1740.10">
    <property type="match status" value="1"/>
</dbReference>
<keyword evidence="5" id="KW-0804">Transcription</keyword>
<evidence type="ECO:0000313" key="7">
    <source>
        <dbReference type="EMBL" id="KQC85648.1"/>
    </source>
</evidence>
<evidence type="ECO:0000256" key="1">
    <source>
        <dbReference type="ARBA" id="ARBA00010641"/>
    </source>
</evidence>
<gene>
    <name evidence="7" type="ORF">APZ18_00060</name>
</gene>
<sequence>MEDEKIVQLYFNRDENAIKYTADKYSSKLCNISYKIIRDTCTVQECENDTYMETWKRIPPSNPKDYFFAFLARIIRTISIDRYRKETSLKRNCNIVELSKELDNCIPAIDSVESEIEAKLLGEMVSRFLYTLSDEKQIMFVRRYFYMESIAEIAKHLSITESKVKTSLFRVRGKLKIYLEKEEFL</sequence>
<evidence type="ECO:0000256" key="5">
    <source>
        <dbReference type="ARBA" id="ARBA00023163"/>
    </source>
</evidence>
<keyword evidence="2" id="KW-0805">Transcription regulation</keyword>
<dbReference type="InterPro" id="IPR014284">
    <property type="entry name" value="RNA_pol_sigma-70_dom"/>
</dbReference>
<dbReference type="GO" id="GO:0016987">
    <property type="term" value="F:sigma factor activity"/>
    <property type="evidence" value="ECO:0007669"/>
    <property type="project" value="UniProtKB-KW"/>
</dbReference>
<dbReference type="PANTHER" id="PTHR43133:SF8">
    <property type="entry name" value="RNA POLYMERASE SIGMA FACTOR HI_1459-RELATED"/>
    <property type="match status" value="1"/>
</dbReference>
<dbReference type="AlphaFoldDB" id="A0AAW3JSJ3"/>
<dbReference type="RefSeq" id="WP_055940390.1">
    <property type="nucleotide sequence ID" value="NZ_JAQDCV010000006.1"/>
</dbReference>
<dbReference type="InterPro" id="IPR013325">
    <property type="entry name" value="RNA_pol_sigma_r2"/>
</dbReference>
<dbReference type="InterPro" id="IPR053812">
    <property type="entry name" value="HTH_Sigma70_ECF-like"/>
</dbReference>
<dbReference type="InterPro" id="IPR039425">
    <property type="entry name" value="RNA_pol_sigma-70-like"/>
</dbReference>
<dbReference type="PANTHER" id="PTHR43133">
    <property type="entry name" value="RNA POLYMERASE ECF-TYPE SIGMA FACTO"/>
    <property type="match status" value="1"/>
</dbReference>
<dbReference type="Pfam" id="PF07638">
    <property type="entry name" value="Sigma70_ECF"/>
    <property type="match status" value="1"/>
</dbReference>
<keyword evidence="3" id="KW-0731">Sigma factor</keyword>
<dbReference type="Proteomes" id="UP000050833">
    <property type="component" value="Unassembled WGS sequence"/>
</dbReference>